<dbReference type="PANTHER" id="PTHR22731:SF3">
    <property type="entry name" value="RIBONUCLEASES P_MRP PROTEIN SUBUNIT POP1"/>
    <property type="match status" value="1"/>
</dbReference>
<evidence type="ECO:0000256" key="4">
    <source>
        <dbReference type="SAM" id="MobiDB-lite"/>
    </source>
</evidence>
<dbReference type="GO" id="GO:0001682">
    <property type="term" value="P:tRNA 5'-leader removal"/>
    <property type="evidence" value="ECO:0007669"/>
    <property type="project" value="InterPro"/>
</dbReference>
<keyword evidence="2" id="KW-0819">tRNA processing</keyword>
<evidence type="ECO:0000256" key="1">
    <source>
        <dbReference type="ARBA" id="ARBA00004123"/>
    </source>
</evidence>
<dbReference type="Proteomes" id="UP001063166">
    <property type="component" value="Unassembled WGS sequence"/>
</dbReference>
<dbReference type="Pfam" id="PF22770">
    <property type="entry name" value="POP1_C"/>
    <property type="match status" value="1"/>
</dbReference>
<name>A0A9P3PM84_LYOSH</name>
<dbReference type="Pfam" id="PF06978">
    <property type="entry name" value="POP1_N"/>
    <property type="match status" value="2"/>
</dbReference>
<proteinExistence type="predicted"/>
<protein>
    <submittedName>
        <fullName evidence="8">POP1-domain-containing protein</fullName>
    </submittedName>
</protein>
<feature type="region of interest" description="Disordered" evidence="4">
    <location>
        <begin position="279"/>
        <end position="318"/>
    </location>
</feature>
<dbReference type="SUPFAM" id="SSF103025">
    <property type="entry name" value="Folate-binding domain"/>
    <property type="match status" value="1"/>
</dbReference>
<dbReference type="PANTHER" id="PTHR22731">
    <property type="entry name" value="RIBONUCLEASES P/MRP PROTEIN SUBUNIT POP1"/>
    <property type="match status" value="1"/>
</dbReference>
<sequence length="856" mass="95881">MAPKRKDGTDEPTGREKKKQKMAVARTIAVQPVKGVSFAKNAVAGPSKVAINSLKGLPSTIDVERFAEARAFEIDAMHTAMKTASASSTSRAWQALPRHLRRRAASHDVRRVPLRLREKARAEMDAVRKKALGRSMPKLGKNRRLKRTELFARRQRDKLWLETHIWHAKRMKMENMWGYRLAVHPTEKSFRPSHRASIHGSILHDASYYSLIELKGPEFILQKILDSCCDPHGPGPGSKRYSTGSRALETYIYKPRSYPFNLISPVTIIWKPPPSSPVSIVEPLEDDGQQNEATTRDRGPPKRKRKPKGKEKEQTQVLPPSPETIRFVWLRSHPSSYEDVLSALKTSTSLALDAVKREHEGKEFEVELADLRGQVNAFEIMGPKANQVLRGALSPIPQDQRADFKTFWSRLSDVQTSAEFSRGTIVGLKVVDPRLKFPPKNAKVQAPSSEYAPATTVFPSAQLAQSEIWDEAMRASLANPRYKKKDLDERRSKLLIPGAHLTPGRQDDRIPILLIQRSLESPDSNSRGIHGWTVIVPAGWAMAFFSSLTFTGTRVGGQRERQTQAFEAGIPYFPRDLPTSTGYEAYAAARKQEEKSRWERKPPAKRPNFEKLGTSSPWRADWEAVLGLPIGKCVPEDEGMDDEEDLVTTQREQPAVEADVTEAGPRMWLLRGGEVPLVIANISKLFNLGAGLLQEVNRLRAKRGHEPLDPTVKADDLIRGALVSVRVKLCTRGAPEDLATIYSVDDNEAKRWEKVLRNSRDPKIALDEETPEEVELSEIVPPQTSVIGYLTTGHFSLSRGQGYGIGAMPLVKYLALQEQTQRLRTSTTSPNPPLLVKIRNRSGQRCRAAHVEILAT</sequence>
<keyword evidence="3" id="KW-0539">Nucleus</keyword>
<evidence type="ECO:0000259" key="5">
    <source>
        <dbReference type="Pfam" id="PF06978"/>
    </source>
</evidence>
<dbReference type="InterPro" id="IPR009723">
    <property type="entry name" value="Pop1_N"/>
</dbReference>
<evidence type="ECO:0000259" key="6">
    <source>
        <dbReference type="Pfam" id="PF08170"/>
    </source>
</evidence>
<feature type="domain" description="POPLD" evidence="6">
    <location>
        <begin position="531"/>
        <end position="622"/>
    </location>
</feature>
<feature type="region of interest" description="Disordered" evidence="4">
    <location>
        <begin position="1"/>
        <end position="22"/>
    </location>
</feature>
<evidence type="ECO:0000313" key="9">
    <source>
        <dbReference type="Proteomes" id="UP001063166"/>
    </source>
</evidence>
<reference evidence="8" key="1">
    <citation type="submission" date="2022-07" db="EMBL/GenBank/DDBJ databases">
        <title>The genome of Lyophyllum shimeji provides insight into the initial evolution of ectomycorrhizal fungal genome.</title>
        <authorList>
            <person name="Kobayashi Y."/>
            <person name="Shibata T."/>
            <person name="Hirakawa H."/>
            <person name="Shigenobu S."/>
            <person name="Nishiyama T."/>
            <person name="Yamada A."/>
            <person name="Hasebe M."/>
            <person name="Kawaguchi M."/>
        </authorList>
    </citation>
    <scope>NUCLEOTIDE SEQUENCE</scope>
    <source>
        <strain evidence="8">AT787</strain>
    </source>
</reference>
<dbReference type="AlphaFoldDB" id="A0A9P3PM84"/>
<feature type="region of interest" description="Disordered" evidence="4">
    <location>
        <begin position="592"/>
        <end position="613"/>
    </location>
</feature>
<accession>A0A9P3PM84</accession>
<dbReference type="OrthoDB" id="442863at2759"/>
<dbReference type="Pfam" id="PF08170">
    <property type="entry name" value="POPLD"/>
    <property type="match status" value="1"/>
</dbReference>
<comment type="caution">
    <text evidence="8">The sequence shown here is derived from an EMBL/GenBank/DDBJ whole genome shotgun (WGS) entry which is preliminary data.</text>
</comment>
<gene>
    <name evidence="8" type="primary">POP1</name>
    <name evidence="8" type="ORF">LshimejAT787_0503450</name>
</gene>
<evidence type="ECO:0000259" key="7">
    <source>
        <dbReference type="Pfam" id="PF22770"/>
    </source>
</evidence>
<dbReference type="GO" id="GO:0000172">
    <property type="term" value="C:ribonuclease MRP complex"/>
    <property type="evidence" value="ECO:0007669"/>
    <property type="project" value="InterPro"/>
</dbReference>
<organism evidence="8 9">
    <name type="scientific">Lyophyllum shimeji</name>
    <name type="common">Hon-shimeji</name>
    <name type="synonym">Tricholoma shimeji</name>
    <dbReference type="NCBI Taxonomy" id="47721"/>
    <lineage>
        <taxon>Eukaryota</taxon>
        <taxon>Fungi</taxon>
        <taxon>Dikarya</taxon>
        <taxon>Basidiomycota</taxon>
        <taxon>Agaricomycotina</taxon>
        <taxon>Agaricomycetes</taxon>
        <taxon>Agaricomycetidae</taxon>
        <taxon>Agaricales</taxon>
        <taxon>Tricholomatineae</taxon>
        <taxon>Lyophyllaceae</taxon>
        <taxon>Lyophyllum</taxon>
    </lineage>
</organism>
<dbReference type="InterPro" id="IPR039182">
    <property type="entry name" value="Pop1"/>
</dbReference>
<evidence type="ECO:0000313" key="8">
    <source>
        <dbReference type="EMBL" id="GLB38480.1"/>
    </source>
</evidence>
<comment type="subcellular location">
    <subcellularLocation>
        <location evidence="1">Nucleus</location>
    </subcellularLocation>
</comment>
<feature type="compositionally biased region" description="Basic and acidic residues" evidence="4">
    <location>
        <begin position="592"/>
        <end position="602"/>
    </location>
</feature>
<feature type="domain" description="Pop1 N-terminal" evidence="5">
    <location>
        <begin position="145"/>
        <end position="216"/>
    </location>
</feature>
<dbReference type="GO" id="GO:0005655">
    <property type="term" value="C:nucleolar ribonuclease P complex"/>
    <property type="evidence" value="ECO:0007669"/>
    <property type="project" value="InterPro"/>
</dbReference>
<feature type="compositionally biased region" description="Basic and acidic residues" evidence="4">
    <location>
        <begin position="1"/>
        <end position="15"/>
    </location>
</feature>
<feature type="domain" description="Pop1 N-terminal" evidence="5">
    <location>
        <begin position="66"/>
        <end position="137"/>
    </location>
</feature>
<dbReference type="EMBL" id="BRPK01000005">
    <property type="protein sequence ID" value="GLB38480.1"/>
    <property type="molecule type" value="Genomic_DNA"/>
</dbReference>
<feature type="domain" description="POP1 C-terminal" evidence="7">
    <location>
        <begin position="782"/>
        <end position="854"/>
    </location>
</feature>
<evidence type="ECO:0000256" key="2">
    <source>
        <dbReference type="ARBA" id="ARBA00022694"/>
    </source>
</evidence>
<dbReference type="InterPro" id="IPR055079">
    <property type="entry name" value="POP1_C"/>
</dbReference>
<evidence type="ECO:0000256" key="3">
    <source>
        <dbReference type="ARBA" id="ARBA00023242"/>
    </source>
</evidence>
<keyword evidence="9" id="KW-1185">Reference proteome</keyword>
<dbReference type="InterPro" id="IPR012590">
    <property type="entry name" value="POPLD_dom"/>
</dbReference>